<feature type="region of interest" description="Disordered" evidence="1">
    <location>
        <begin position="1"/>
        <end position="21"/>
    </location>
</feature>
<feature type="compositionally biased region" description="Low complexity" evidence="1">
    <location>
        <begin position="298"/>
        <end position="316"/>
    </location>
</feature>
<feature type="region of interest" description="Disordered" evidence="1">
    <location>
        <begin position="283"/>
        <end position="400"/>
    </location>
</feature>
<feature type="region of interest" description="Disordered" evidence="1">
    <location>
        <begin position="475"/>
        <end position="501"/>
    </location>
</feature>
<dbReference type="OrthoDB" id="3269282at2759"/>
<feature type="compositionally biased region" description="Polar residues" evidence="1">
    <location>
        <begin position="224"/>
        <end position="234"/>
    </location>
</feature>
<feature type="region of interest" description="Disordered" evidence="1">
    <location>
        <begin position="218"/>
        <end position="237"/>
    </location>
</feature>
<feature type="compositionally biased region" description="Polar residues" evidence="1">
    <location>
        <begin position="1"/>
        <end position="13"/>
    </location>
</feature>
<feature type="compositionally biased region" description="Low complexity" evidence="1">
    <location>
        <begin position="475"/>
        <end position="497"/>
    </location>
</feature>
<proteinExistence type="predicted"/>
<name>A0A8I3A2L3_9AGAM</name>
<organism evidence="2 3">
    <name type="scientific">Boletus reticuloceps</name>
    <dbReference type="NCBI Taxonomy" id="495285"/>
    <lineage>
        <taxon>Eukaryota</taxon>
        <taxon>Fungi</taxon>
        <taxon>Dikarya</taxon>
        <taxon>Basidiomycota</taxon>
        <taxon>Agaricomycotina</taxon>
        <taxon>Agaricomycetes</taxon>
        <taxon>Agaricomycetidae</taxon>
        <taxon>Boletales</taxon>
        <taxon>Boletineae</taxon>
        <taxon>Boletaceae</taxon>
        <taxon>Boletoideae</taxon>
        <taxon>Boletus</taxon>
    </lineage>
</organism>
<feature type="region of interest" description="Disordered" evidence="1">
    <location>
        <begin position="125"/>
        <end position="144"/>
    </location>
</feature>
<protein>
    <submittedName>
        <fullName evidence="2">Uncharacterized protein</fullName>
    </submittedName>
</protein>
<keyword evidence="3" id="KW-1185">Reference proteome</keyword>
<dbReference type="Proteomes" id="UP000683000">
    <property type="component" value="Unassembled WGS sequence"/>
</dbReference>
<feature type="compositionally biased region" description="Low complexity" evidence="1">
    <location>
        <begin position="377"/>
        <end position="388"/>
    </location>
</feature>
<reference evidence="2" key="1">
    <citation type="submission" date="2021-03" db="EMBL/GenBank/DDBJ databases">
        <title>Evolutionary innovations through gain and loss of genes in the ectomycorrhizal Boletales.</title>
        <authorList>
            <person name="Wu G."/>
            <person name="Miyauchi S."/>
            <person name="Morin E."/>
            <person name="Yang Z.-L."/>
            <person name="Xu J."/>
            <person name="Martin F.M."/>
        </authorList>
    </citation>
    <scope>NUCLEOTIDE SEQUENCE</scope>
    <source>
        <strain evidence="2">BR01</strain>
    </source>
</reference>
<comment type="caution">
    <text evidence="2">The sequence shown here is derived from an EMBL/GenBank/DDBJ whole genome shotgun (WGS) entry which is preliminary data.</text>
</comment>
<evidence type="ECO:0000313" key="3">
    <source>
        <dbReference type="Proteomes" id="UP000683000"/>
    </source>
</evidence>
<feature type="compositionally biased region" description="Low complexity" evidence="1">
    <location>
        <begin position="350"/>
        <end position="362"/>
    </location>
</feature>
<evidence type="ECO:0000256" key="1">
    <source>
        <dbReference type="SAM" id="MobiDB-lite"/>
    </source>
</evidence>
<feature type="compositionally biased region" description="Polar residues" evidence="1">
    <location>
        <begin position="318"/>
        <end position="338"/>
    </location>
</feature>
<gene>
    <name evidence="2" type="ORF">JVT61DRAFT_15519</name>
</gene>
<evidence type="ECO:0000313" key="2">
    <source>
        <dbReference type="EMBL" id="KAG6369273.1"/>
    </source>
</evidence>
<dbReference type="EMBL" id="JAGFBS010000093">
    <property type="protein sequence ID" value="KAG6369273.1"/>
    <property type="molecule type" value="Genomic_DNA"/>
</dbReference>
<sequence length="532" mass="56145">MSMVETTTSTPMSTAEPLDDHGSAVRFETQCVVIPDPAYGSRRPRVVTKSYALPLWKKRASSAYPSATAAPPGGVSSEDNHLVLRVPLPTFSLKSHSTARSVDQPPLPPCLVHRAQPYSSCALSLAQHTRTSRKPSPSPSRSDVVTVPLRPCCAACQSVTEAAFIGGEAWPEHFSRAASRRRSVSADGSPRTITVAGSAASASYSALGVSISVDEIDKRRRSSDTGPSTFSQETLSDDAKVKEGYGVPSILRHIAASGSCAADSCPPPSPTRITLATPRIPEEEADENENELFPLPSPNRTPTTSPASSPSGSRSSLMVVQTSPTPSTCSGDSASPQPNKRHFLEPPRCSSSSLSLPKLSESTTDLTVIEDPPRTPSPNLLSNHPSLSGRPCPQPPSPRISFVPPTPTDTSFSAVDSTPLKTPESIECVRVPAPIAIPSSPGPSHLPTFPHHSPIHMRFPWRSKRSVSADFISPTRLSSTTTSCSSSASPNLSNSPNMKKSFSMSNPQHFIADMLRGVGAMGSSSIGAGTGM</sequence>
<accession>A0A8I3A2L3</accession>
<dbReference type="AlphaFoldDB" id="A0A8I3A2L3"/>